<sequence length="97" mass="10705">TSRMAEKACDLGDDWERPLSVDHGFGKKSGAWPVGAEVSSGSKRPPVFNFLTGSKNKAAPPQIYTDTDTISVKQQPYLLNYLIIGSSYLKCAIYRYT</sequence>
<keyword evidence="2" id="KW-1185">Reference proteome</keyword>
<organism evidence="1 2">
    <name type="scientific">Paramormyrops kingsleyae</name>
    <dbReference type="NCBI Taxonomy" id="1676925"/>
    <lineage>
        <taxon>Eukaryota</taxon>
        <taxon>Metazoa</taxon>
        <taxon>Chordata</taxon>
        <taxon>Craniata</taxon>
        <taxon>Vertebrata</taxon>
        <taxon>Euteleostomi</taxon>
        <taxon>Actinopterygii</taxon>
        <taxon>Neopterygii</taxon>
        <taxon>Teleostei</taxon>
        <taxon>Osteoglossocephala</taxon>
        <taxon>Osteoglossomorpha</taxon>
        <taxon>Osteoglossiformes</taxon>
        <taxon>Mormyridae</taxon>
        <taxon>Paramormyrops</taxon>
    </lineage>
</organism>
<reference evidence="1" key="1">
    <citation type="submission" date="2025-08" db="UniProtKB">
        <authorList>
            <consortium name="Ensembl"/>
        </authorList>
    </citation>
    <scope>IDENTIFICATION</scope>
</reference>
<name>A0A3B3RFF1_9TELE</name>
<evidence type="ECO:0000313" key="1">
    <source>
        <dbReference type="Ensembl" id="ENSPKIP00000017337.1"/>
    </source>
</evidence>
<proteinExistence type="predicted"/>
<evidence type="ECO:0000313" key="2">
    <source>
        <dbReference type="Proteomes" id="UP000261540"/>
    </source>
</evidence>
<dbReference type="AlphaFoldDB" id="A0A3B3RFF1"/>
<protein>
    <submittedName>
        <fullName evidence="1">Uncharacterized protein</fullName>
    </submittedName>
</protein>
<dbReference type="Proteomes" id="UP000261540">
    <property type="component" value="Unplaced"/>
</dbReference>
<accession>A0A3B3RFF1</accession>
<reference evidence="1" key="2">
    <citation type="submission" date="2025-09" db="UniProtKB">
        <authorList>
            <consortium name="Ensembl"/>
        </authorList>
    </citation>
    <scope>IDENTIFICATION</scope>
</reference>
<dbReference type="Ensembl" id="ENSPKIT00000041847.1">
    <property type="protein sequence ID" value="ENSPKIP00000017337.1"/>
    <property type="gene ID" value="ENSPKIG00000003293.1"/>
</dbReference>